<dbReference type="PANTHER" id="PTHR22648:SF0">
    <property type="entry name" value="TRANSCRIPTION TERMINATION_ANTITERMINATION PROTEIN NUSA"/>
    <property type="match status" value="1"/>
</dbReference>
<dbReference type="PROSITE" id="PS50084">
    <property type="entry name" value="KH_TYPE_1"/>
    <property type="match status" value="1"/>
</dbReference>
<dbReference type="GO" id="GO:0031564">
    <property type="term" value="P:transcription antitermination"/>
    <property type="evidence" value="ECO:0007669"/>
    <property type="project" value="UniProtKB-UniRule"/>
</dbReference>
<evidence type="ECO:0000256" key="4">
    <source>
        <dbReference type="ARBA" id="ARBA00022884"/>
    </source>
</evidence>
<evidence type="ECO:0000256" key="1">
    <source>
        <dbReference type="ARBA" id="ARBA00022472"/>
    </source>
</evidence>
<evidence type="ECO:0000259" key="9">
    <source>
        <dbReference type="Pfam" id="PF13184"/>
    </source>
</evidence>
<dbReference type="InterPro" id="IPR013735">
    <property type="entry name" value="TF_NusA_N"/>
</dbReference>
<evidence type="ECO:0000256" key="2">
    <source>
        <dbReference type="ARBA" id="ARBA00022490"/>
    </source>
</evidence>
<dbReference type="Gene3D" id="3.30.300.20">
    <property type="match status" value="2"/>
</dbReference>
<gene>
    <name evidence="7 11" type="primary">nusA</name>
    <name evidence="11" type="ORF">PBV87_14130</name>
</gene>
<dbReference type="GO" id="GO:0006353">
    <property type="term" value="P:DNA-templated transcription termination"/>
    <property type="evidence" value="ECO:0007669"/>
    <property type="project" value="UniProtKB-UniRule"/>
</dbReference>
<comment type="subunit">
    <text evidence="7">Monomer. Binds directly to the core enzyme of the DNA-dependent RNA polymerase and to nascent RNA.</text>
</comment>
<dbReference type="InterPro" id="IPR036555">
    <property type="entry name" value="NusA_N_sf"/>
</dbReference>
<dbReference type="HAMAP" id="MF_00945_B">
    <property type="entry name" value="NusA_B"/>
    <property type="match status" value="1"/>
</dbReference>
<dbReference type="SUPFAM" id="SSF50249">
    <property type="entry name" value="Nucleic acid-binding proteins"/>
    <property type="match status" value="1"/>
</dbReference>
<keyword evidence="4 7" id="KW-0694">RNA-binding</keyword>
<keyword evidence="5 7" id="KW-0805">Transcription regulation</keyword>
<feature type="domain" description="Transcription factor NusA first KH" evidence="9">
    <location>
        <begin position="222"/>
        <end position="299"/>
    </location>
</feature>
<dbReference type="InterPro" id="IPR058582">
    <property type="entry name" value="KH_NusA_2nd"/>
</dbReference>
<dbReference type="GO" id="GO:0003700">
    <property type="term" value="F:DNA-binding transcription factor activity"/>
    <property type="evidence" value="ECO:0007669"/>
    <property type="project" value="InterPro"/>
</dbReference>
<dbReference type="Pfam" id="PF08529">
    <property type="entry name" value="NusA_N"/>
    <property type="match status" value="1"/>
</dbReference>
<dbReference type="Proteomes" id="UP001169242">
    <property type="component" value="Unassembled WGS sequence"/>
</dbReference>
<dbReference type="EMBL" id="JAQIFT010000049">
    <property type="protein sequence ID" value="MDA3732627.1"/>
    <property type="molecule type" value="Genomic_DNA"/>
</dbReference>
<dbReference type="FunFam" id="3.30.300.20:FF:000005">
    <property type="entry name" value="Transcription termination/antitermination protein NusA"/>
    <property type="match status" value="1"/>
</dbReference>
<dbReference type="PANTHER" id="PTHR22648">
    <property type="entry name" value="TRANSCRIPTION TERMINATION FACTOR NUSA"/>
    <property type="match status" value="1"/>
</dbReference>
<dbReference type="InterPro" id="IPR015946">
    <property type="entry name" value="KH_dom-like_a/b"/>
</dbReference>
<keyword evidence="1 7" id="KW-0806">Transcription termination</keyword>
<keyword evidence="2 7" id="KW-0963">Cytoplasm</keyword>
<dbReference type="NCBIfam" id="TIGR01953">
    <property type="entry name" value="NusA"/>
    <property type="match status" value="1"/>
</dbReference>
<evidence type="ECO:0000256" key="5">
    <source>
        <dbReference type="ARBA" id="ARBA00023015"/>
    </source>
</evidence>
<evidence type="ECO:0000313" key="12">
    <source>
        <dbReference type="Proteomes" id="UP001169242"/>
    </source>
</evidence>
<dbReference type="InterPro" id="IPR009019">
    <property type="entry name" value="KH_sf_prok-type"/>
</dbReference>
<evidence type="ECO:0000259" key="8">
    <source>
        <dbReference type="Pfam" id="PF08529"/>
    </source>
</evidence>
<reference evidence="11" key="1">
    <citation type="journal article" date="2023" name="Int. J. Syst. Evol. Microbiol.">
        <title>&lt;i&gt;Holtiella tumoricola&lt;/i&gt; gen. nov. sp. nov., isolated from a human clinical sample.</title>
        <authorList>
            <person name="Allen-Vercoe E."/>
            <person name="Daigneault M.C."/>
            <person name="Vancuren S.J."/>
            <person name="Cochrane K."/>
            <person name="O'Neal L.L."/>
            <person name="Sankaranarayanan K."/>
            <person name="Lawson P.A."/>
        </authorList>
    </citation>
    <scope>NUCLEOTIDE SEQUENCE</scope>
    <source>
        <strain evidence="11">CC70A</strain>
    </source>
</reference>
<comment type="caution">
    <text evidence="11">The sequence shown here is derived from an EMBL/GenBank/DDBJ whole genome shotgun (WGS) entry which is preliminary data.</text>
</comment>
<dbReference type="Gene3D" id="2.40.50.140">
    <property type="entry name" value="Nucleic acid-binding proteins"/>
    <property type="match status" value="1"/>
</dbReference>
<evidence type="ECO:0000256" key="7">
    <source>
        <dbReference type="HAMAP-Rule" id="MF_00945"/>
    </source>
</evidence>
<dbReference type="Pfam" id="PF26594">
    <property type="entry name" value="KH_NusA_2nd"/>
    <property type="match status" value="1"/>
</dbReference>
<keyword evidence="12" id="KW-1185">Reference proteome</keyword>
<evidence type="ECO:0000256" key="3">
    <source>
        <dbReference type="ARBA" id="ARBA00022814"/>
    </source>
</evidence>
<dbReference type="AlphaFoldDB" id="A0AA42DPC2"/>
<comment type="function">
    <text evidence="7">Participates in both transcription termination and antitermination.</text>
</comment>
<dbReference type="CDD" id="cd02134">
    <property type="entry name" value="KH-II_NusA_rpt1"/>
    <property type="match status" value="1"/>
</dbReference>
<dbReference type="SUPFAM" id="SSF69705">
    <property type="entry name" value="Transcription factor NusA, N-terminal domain"/>
    <property type="match status" value="1"/>
</dbReference>
<accession>A0AA42DPC2</accession>
<evidence type="ECO:0000259" key="10">
    <source>
        <dbReference type="Pfam" id="PF26594"/>
    </source>
</evidence>
<dbReference type="GO" id="GO:0003723">
    <property type="term" value="F:RNA binding"/>
    <property type="evidence" value="ECO:0007669"/>
    <property type="project" value="UniProtKB-UniRule"/>
</dbReference>
<organism evidence="11 12">
    <name type="scientific">Holtiella tumoricola</name>
    <dbReference type="NCBI Taxonomy" id="3018743"/>
    <lineage>
        <taxon>Bacteria</taxon>
        <taxon>Bacillati</taxon>
        <taxon>Bacillota</taxon>
        <taxon>Clostridia</taxon>
        <taxon>Lachnospirales</taxon>
        <taxon>Cellulosilyticaceae</taxon>
        <taxon>Holtiella</taxon>
    </lineage>
</organism>
<dbReference type="FunFam" id="3.30.300.20:FF:000002">
    <property type="entry name" value="Transcription termination/antitermination protein NusA"/>
    <property type="match status" value="1"/>
</dbReference>
<dbReference type="SUPFAM" id="SSF54814">
    <property type="entry name" value="Prokaryotic type KH domain (KH-domain type II)"/>
    <property type="match status" value="2"/>
</dbReference>
<evidence type="ECO:0000313" key="11">
    <source>
        <dbReference type="EMBL" id="MDA3732627.1"/>
    </source>
</evidence>
<dbReference type="Gene3D" id="3.30.1480.10">
    <property type="entry name" value="NusA, N-terminal domain"/>
    <property type="match status" value="1"/>
</dbReference>
<dbReference type="InterPro" id="IPR030842">
    <property type="entry name" value="TF_NusA_bacterial"/>
</dbReference>
<dbReference type="InterPro" id="IPR010213">
    <property type="entry name" value="TF_NusA"/>
</dbReference>
<feature type="domain" description="Transcription factor NusA N-terminal" evidence="8">
    <location>
        <begin position="4"/>
        <end position="130"/>
    </location>
</feature>
<sequence>MNQDFMLAIDQIAKSKGINRDKLFDAIRQSIEAACKKHFGNVGPVKPVIRVDINEQTGDVKVYSVKRVVEDEDVLVDIAEISVSDAKKINPIIDVDDVVDVEITPRNFGRIAAQNAKQVVIQKIKEAEREMVYNEYSVRLNDLVKGQVLRKDKNGFIIQLDHTEASLPLTESIPNETFEDIMGEQEGLPQKAFYLLNVKDFNKNEQRPDGKQKGGAQVIVSRTHPDLVKRLFEQEVVEIKEGTVVIKSIAREAGSRTKIAVHSNDPNVDPVGACVGEKGKRISLVVEELNGEKIDVVRWSEEPKEFIEAALSPAKVLEVALEETETERGTERSAKVIVPENILTLAIGKGGQNVRLAAKLTGWKIDIKSQPEPSEGEEF</sequence>
<comment type="subcellular location">
    <subcellularLocation>
        <location evidence="7">Cytoplasm</location>
    </subcellularLocation>
</comment>
<keyword evidence="3 7" id="KW-0889">Transcription antitermination</keyword>
<feature type="domain" description="NusA-like second KH" evidence="10">
    <location>
        <begin position="303"/>
        <end position="373"/>
    </location>
</feature>
<proteinExistence type="inferred from homology"/>
<comment type="similarity">
    <text evidence="7">Belongs to the NusA family.</text>
</comment>
<keyword evidence="6 7" id="KW-0804">Transcription</keyword>
<dbReference type="Pfam" id="PF13184">
    <property type="entry name" value="KH_NusA_1st"/>
    <property type="match status" value="1"/>
</dbReference>
<dbReference type="InterPro" id="IPR012340">
    <property type="entry name" value="NA-bd_OB-fold"/>
</dbReference>
<dbReference type="GO" id="GO:0005829">
    <property type="term" value="C:cytosol"/>
    <property type="evidence" value="ECO:0007669"/>
    <property type="project" value="TreeGrafter"/>
</dbReference>
<dbReference type="InterPro" id="IPR025249">
    <property type="entry name" value="TF_NusA_KH_1st"/>
</dbReference>
<dbReference type="CDD" id="cd22529">
    <property type="entry name" value="KH-II_NusA_rpt2"/>
    <property type="match status" value="1"/>
</dbReference>
<evidence type="ECO:0000256" key="6">
    <source>
        <dbReference type="ARBA" id="ARBA00023163"/>
    </source>
</evidence>
<name>A0AA42DPC2_9FIRM</name>
<protein>
    <recommendedName>
        <fullName evidence="7">Transcription termination/antitermination protein NusA</fullName>
    </recommendedName>
</protein>
<dbReference type="RefSeq" id="WP_271012681.1">
    <property type="nucleotide sequence ID" value="NZ_JAQIFT010000049.1"/>
</dbReference>